<dbReference type="OrthoDB" id="338520at2"/>
<dbReference type="RefSeq" id="WP_135757603.1">
    <property type="nucleotide sequence ID" value="NZ_RQHS01000019.1"/>
</dbReference>
<sequence length="184" mass="21346">MLELIERNSLTEGTLEALEDLYHFQKELGVPERLLKHHEITLSVAIRVVNGLSTELRESLYTDILFSGVFLHDIGKVLYPEELSVEGKFHEEAGRDFLLLLGFPKEIADYCISDEVDTIENLISVISDRIWTGVRDMDLEMNLIELVSFMIGKEFWETYKELDGLLEKIAVDSFDKYREFINIR</sequence>
<protein>
    <recommendedName>
        <fullName evidence="3">HD domain-containing protein</fullName>
    </recommendedName>
</protein>
<dbReference type="SUPFAM" id="SSF109604">
    <property type="entry name" value="HD-domain/PDEase-like"/>
    <property type="match status" value="1"/>
</dbReference>
<proteinExistence type="predicted"/>
<dbReference type="EMBL" id="RQHS01000019">
    <property type="protein sequence ID" value="TGM97296.1"/>
    <property type="molecule type" value="Genomic_DNA"/>
</dbReference>
<evidence type="ECO:0000313" key="1">
    <source>
        <dbReference type="EMBL" id="TGM97296.1"/>
    </source>
</evidence>
<dbReference type="Proteomes" id="UP000297241">
    <property type="component" value="Unassembled WGS sequence"/>
</dbReference>
<keyword evidence="2" id="KW-1185">Reference proteome</keyword>
<gene>
    <name evidence="1" type="ORF">EHR06_14185</name>
</gene>
<reference evidence="1" key="1">
    <citation type="journal article" date="2019" name="PLoS Negl. Trop. Dis.">
        <title>Revisiting the worldwide diversity of Leptospira species in the environment.</title>
        <authorList>
            <person name="Vincent A.T."/>
            <person name="Schiettekatte O."/>
            <person name="Bourhy P."/>
            <person name="Veyrier F.J."/>
            <person name="Picardeau M."/>
        </authorList>
    </citation>
    <scope>NUCLEOTIDE SEQUENCE [LARGE SCALE GENOMIC DNA]</scope>
    <source>
        <strain evidence="1">201601113</strain>
    </source>
</reference>
<dbReference type="AlphaFoldDB" id="A0A4Z1AGJ6"/>
<name>A0A4Z1AGJ6_9LEPT</name>
<accession>A0A4Z1AGJ6</accession>
<evidence type="ECO:0000313" key="2">
    <source>
        <dbReference type="Proteomes" id="UP000297241"/>
    </source>
</evidence>
<organism evidence="1 2">
    <name type="scientific">Leptospira dzoumogneensis</name>
    <dbReference type="NCBI Taxonomy" id="2484904"/>
    <lineage>
        <taxon>Bacteria</taxon>
        <taxon>Pseudomonadati</taxon>
        <taxon>Spirochaetota</taxon>
        <taxon>Spirochaetia</taxon>
        <taxon>Leptospirales</taxon>
        <taxon>Leptospiraceae</taxon>
        <taxon>Leptospira</taxon>
    </lineage>
</organism>
<evidence type="ECO:0008006" key="3">
    <source>
        <dbReference type="Google" id="ProtNLM"/>
    </source>
</evidence>
<dbReference type="Gene3D" id="1.10.3210.10">
    <property type="entry name" value="Hypothetical protein af1432"/>
    <property type="match status" value="1"/>
</dbReference>
<comment type="caution">
    <text evidence="1">The sequence shown here is derived from an EMBL/GenBank/DDBJ whole genome shotgun (WGS) entry which is preliminary data.</text>
</comment>